<evidence type="ECO:0000313" key="5">
    <source>
        <dbReference type="EMBL" id="CAE0409454.1"/>
    </source>
</evidence>
<evidence type="ECO:0000313" key="4">
    <source>
        <dbReference type="EMBL" id="CAE0409453.1"/>
    </source>
</evidence>
<dbReference type="EMBL" id="HBIM01008364">
    <property type="protein sequence ID" value="CAE0409455.1"/>
    <property type="molecule type" value="Transcribed_RNA"/>
</dbReference>
<evidence type="ECO:0000313" key="2">
    <source>
        <dbReference type="EMBL" id="CAE0409451.1"/>
    </source>
</evidence>
<sequence length="589" mass="66130">MSNGSTSYHHRKNASQTTAMRRVLLTLAVVLFVASVRELWTSYHGKQQQDSSNATAIATTTTTHAKASNKNDDNGSNNKNNSIRGPKKKNIATVPPQQQLPSSPEVDESSSSSSSPLLDADSLSSSVPNEEEQKKSPPPPPYFIIHVGPSKTATTTVQKDMGKLLVDALEADDYVYLSRYRTRHYDSVVQSTMRYSDDANECHGKDVLTTEQNHENEDGNGGEQDDDEENQTDQDHERQLQSDIDPNDTSFVVQDAVPCWNTFIAEMKEWSNKGKSVIFSEETVSNKSGTPFRRPEFFRRFIVALRDELESGDYFRFRVVVGYRRYAEWSVSAVKQMEGRSCASSESVKNNAWELGPCTPVWELVRDWMPKNAASPATAYRYYFTNEVVDKWRGYGFPVSIFNLHRPGDLTEQFVCDMLPNASRACEAARQKALEQPPTRANSRSEAVGAFGTLVYEAFQRGMIPRNKERHSVLNEMENYLAEKLGSTSPLTFAELPLKNCPGDEEVQPLLDASLRLEKEIVPDWHAISEAEHCESFWNMVHGKKTFCAVDVEAAFANSKTWDEVLDGLADRASLLRQEAAADEKESNQ</sequence>
<dbReference type="AlphaFoldDB" id="A0A6S8K054"/>
<proteinExistence type="predicted"/>
<feature type="region of interest" description="Disordered" evidence="1">
    <location>
        <begin position="62"/>
        <end position="147"/>
    </location>
</feature>
<feature type="compositionally biased region" description="Low complexity" evidence="1">
    <location>
        <begin position="100"/>
        <end position="128"/>
    </location>
</feature>
<feature type="compositionally biased region" description="Low complexity" evidence="1">
    <location>
        <begin position="62"/>
        <end position="82"/>
    </location>
</feature>
<feature type="region of interest" description="Disordered" evidence="1">
    <location>
        <begin position="212"/>
        <end position="247"/>
    </location>
</feature>
<evidence type="ECO:0000256" key="1">
    <source>
        <dbReference type="SAM" id="MobiDB-lite"/>
    </source>
</evidence>
<evidence type="ECO:0008006" key="7">
    <source>
        <dbReference type="Google" id="ProtNLM"/>
    </source>
</evidence>
<gene>
    <name evidence="2" type="ORF">ACOF00016_LOCUS7093</name>
    <name evidence="3" type="ORF">ACOF00016_LOCUS7094</name>
    <name evidence="4" type="ORF">ACOF00016_LOCUS7095</name>
    <name evidence="5" type="ORF">ACOF00016_LOCUS7096</name>
    <name evidence="6" type="ORF">ACOF00016_LOCUS7097</name>
</gene>
<feature type="compositionally biased region" description="Acidic residues" evidence="1">
    <location>
        <begin position="218"/>
        <end position="232"/>
    </location>
</feature>
<name>A0A6S8K054_9STRA</name>
<evidence type="ECO:0000313" key="3">
    <source>
        <dbReference type="EMBL" id="CAE0409452.1"/>
    </source>
</evidence>
<reference evidence="5" key="1">
    <citation type="submission" date="2021-01" db="EMBL/GenBank/DDBJ databases">
        <authorList>
            <person name="Corre E."/>
            <person name="Pelletier E."/>
            <person name="Niang G."/>
            <person name="Scheremetjew M."/>
            <person name="Finn R."/>
            <person name="Kale V."/>
            <person name="Holt S."/>
            <person name="Cochrane G."/>
            <person name="Meng A."/>
            <person name="Brown T."/>
            <person name="Cohen L."/>
        </authorList>
    </citation>
    <scope>NUCLEOTIDE SEQUENCE</scope>
    <source>
        <strain evidence="5">CCMP127</strain>
    </source>
</reference>
<dbReference type="EMBL" id="HBIM01008360">
    <property type="protein sequence ID" value="CAE0409451.1"/>
    <property type="molecule type" value="Transcribed_RNA"/>
</dbReference>
<protein>
    <recommendedName>
        <fullName evidence="7">Sulfotransferase domain-containing protein</fullName>
    </recommendedName>
</protein>
<dbReference type="EMBL" id="HBIM01008361">
    <property type="protein sequence ID" value="CAE0409452.1"/>
    <property type="molecule type" value="Transcribed_RNA"/>
</dbReference>
<dbReference type="EMBL" id="HBIM01008362">
    <property type="protein sequence ID" value="CAE0409453.1"/>
    <property type="molecule type" value="Transcribed_RNA"/>
</dbReference>
<evidence type="ECO:0000313" key="6">
    <source>
        <dbReference type="EMBL" id="CAE0409455.1"/>
    </source>
</evidence>
<organism evidence="5">
    <name type="scientific">Amphora coffeiformis</name>
    <dbReference type="NCBI Taxonomy" id="265554"/>
    <lineage>
        <taxon>Eukaryota</taxon>
        <taxon>Sar</taxon>
        <taxon>Stramenopiles</taxon>
        <taxon>Ochrophyta</taxon>
        <taxon>Bacillariophyta</taxon>
        <taxon>Bacillariophyceae</taxon>
        <taxon>Bacillariophycidae</taxon>
        <taxon>Thalassiophysales</taxon>
        <taxon>Catenulaceae</taxon>
        <taxon>Amphora</taxon>
    </lineage>
</organism>
<dbReference type="EMBL" id="HBIM01008363">
    <property type="protein sequence ID" value="CAE0409454.1"/>
    <property type="molecule type" value="Transcribed_RNA"/>
</dbReference>
<accession>A0A6S8K054</accession>